<proteinExistence type="predicted"/>
<dbReference type="EMBL" id="DPIY01000012">
    <property type="protein sequence ID" value="HCT58893.1"/>
    <property type="molecule type" value="Genomic_DNA"/>
</dbReference>
<accession>A0A3D4VCP8</accession>
<evidence type="ECO:0000313" key="2">
    <source>
        <dbReference type="EMBL" id="HCT58893.1"/>
    </source>
</evidence>
<keyword evidence="1" id="KW-1133">Transmembrane helix</keyword>
<feature type="transmembrane region" description="Helical" evidence="1">
    <location>
        <begin position="82"/>
        <end position="105"/>
    </location>
</feature>
<sequence>MTVVALGFLLTGLVLGVYAMLYGTERSVQPAVAPHERRSEHNPAAEPSPTLNLASLAAFAVGFGLTGYLLTRANEWAWYWQLLVALGAGGATYALQSLLIARWAIPGARADHVDERYLLQGTLAHITQAVAGGGRGQLRYALDGREYLLPAQSMDDSALALGTDVVIDRVEEGVAYAEPWDAVERRL</sequence>
<dbReference type="OMA" id="TRANEWA"/>
<feature type="transmembrane region" description="Helical" evidence="1">
    <location>
        <begin position="51"/>
        <end position="70"/>
    </location>
</feature>
<name>A0A3D4VCP8_9BACT</name>
<keyword evidence="1" id="KW-0472">Membrane</keyword>
<gene>
    <name evidence="2" type="ORF">DGD08_16960</name>
</gene>
<evidence type="ECO:0008006" key="4">
    <source>
        <dbReference type="Google" id="ProtNLM"/>
    </source>
</evidence>
<dbReference type="Proteomes" id="UP000264071">
    <property type="component" value="Unassembled WGS sequence"/>
</dbReference>
<evidence type="ECO:0000256" key="1">
    <source>
        <dbReference type="SAM" id="Phobius"/>
    </source>
</evidence>
<reference evidence="2 3" key="1">
    <citation type="journal article" date="2018" name="Nat. Biotechnol.">
        <title>A standardized bacterial taxonomy based on genome phylogeny substantially revises the tree of life.</title>
        <authorList>
            <person name="Parks D.H."/>
            <person name="Chuvochina M."/>
            <person name="Waite D.W."/>
            <person name="Rinke C."/>
            <person name="Skarshewski A."/>
            <person name="Chaumeil P.A."/>
            <person name="Hugenholtz P."/>
        </authorList>
    </citation>
    <scope>NUCLEOTIDE SEQUENCE [LARGE SCALE GENOMIC DNA]</scope>
    <source>
        <strain evidence="2">UBA8844</strain>
    </source>
</reference>
<dbReference type="InterPro" id="IPR012340">
    <property type="entry name" value="NA-bd_OB-fold"/>
</dbReference>
<dbReference type="AlphaFoldDB" id="A0A3D4VCP8"/>
<evidence type="ECO:0000313" key="3">
    <source>
        <dbReference type="Proteomes" id="UP000264071"/>
    </source>
</evidence>
<organism evidence="2 3">
    <name type="scientific">Gemmatimonas aurantiaca</name>
    <dbReference type="NCBI Taxonomy" id="173480"/>
    <lineage>
        <taxon>Bacteria</taxon>
        <taxon>Pseudomonadati</taxon>
        <taxon>Gemmatimonadota</taxon>
        <taxon>Gemmatimonadia</taxon>
        <taxon>Gemmatimonadales</taxon>
        <taxon>Gemmatimonadaceae</taxon>
        <taxon>Gemmatimonas</taxon>
    </lineage>
</organism>
<dbReference type="Gene3D" id="2.40.50.140">
    <property type="entry name" value="Nucleic acid-binding proteins"/>
    <property type="match status" value="1"/>
</dbReference>
<comment type="caution">
    <text evidence="2">The sequence shown here is derived from an EMBL/GenBank/DDBJ whole genome shotgun (WGS) entry which is preliminary data.</text>
</comment>
<keyword evidence="1" id="KW-0812">Transmembrane</keyword>
<protein>
    <recommendedName>
        <fullName evidence="4">NfeD-like C-terminal domain-containing protein</fullName>
    </recommendedName>
</protein>